<keyword evidence="4" id="KW-1185">Reference proteome</keyword>
<dbReference type="Proteomes" id="UP001384579">
    <property type="component" value="Unassembled WGS sequence"/>
</dbReference>
<feature type="region of interest" description="Disordered" evidence="1">
    <location>
        <begin position="195"/>
        <end position="278"/>
    </location>
</feature>
<dbReference type="RefSeq" id="WP_340517917.1">
    <property type="nucleotide sequence ID" value="NZ_JBBLXS010000277.1"/>
</dbReference>
<keyword evidence="3" id="KW-0378">Hydrolase</keyword>
<dbReference type="InterPro" id="IPR008538">
    <property type="entry name" value="Uma2"/>
</dbReference>
<protein>
    <submittedName>
        <fullName evidence="3">Uma2 family endonuclease</fullName>
    </submittedName>
</protein>
<dbReference type="CDD" id="cd06260">
    <property type="entry name" value="DUF820-like"/>
    <property type="match status" value="1"/>
</dbReference>
<evidence type="ECO:0000256" key="1">
    <source>
        <dbReference type="SAM" id="MobiDB-lite"/>
    </source>
</evidence>
<evidence type="ECO:0000259" key="2">
    <source>
        <dbReference type="Pfam" id="PF05685"/>
    </source>
</evidence>
<dbReference type="EMBL" id="JBBLXS010000277">
    <property type="protein sequence ID" value="MEK0186918.1"/>
    <property type="molecule type" value="Genomic_DNA"/>
</dbReference>
<comment type="caution">
    <text evidence="3">The sequence shown here is derived from an EMBL/GenBank/DDBJ whole genome shotgun (WGS) entry which is preliminary data.</text>
</comment>
<keyword evidence="3" id="KW-0255">Endonuclease</keyword>
<evidence type="ECO:0000313" key="4">
    <source>
        <dbReference type="Proteomes" id="UP001384579"/>
    </source>
</evidence>
<proteinExistence type="predicted"/>
<dbReference type="InterPro" id="IPR011335">
    <property type="entry name" value="Restrct_endonuc-II-like"/>
</dbReference>
<sequence>MTAVVTTLKTSEIIYPSADGEPVAETYDHLDAMITTLVVLKQYLADRRATVLANQFLYYAQGFPKLRVAPDVMVIFDVEPGGRDNYKIWEEGQVPKVIFEMTSPGTKSEDQNNKKELYERIEVQEYWLFDPRGEWISEKLRGYRLGENGYQLITDSRSEILQLKLEIEGKVIGFYREDNGEKLLIPDEWAPALKAERQRAEAESQRAEAESQRAEAESQRAEAESQRAEAESQRAEAESQRAEAESQRAEAESQRANELESLLASYRSQFGELPQDNG</sequence>
<feature type="domain" description="Putative restriction endonuclease" evidence="2">
    <location>
        <begin position="19"/>
        <end position="166"/>
    </location>
</feature>
<gene>
    <name evidence="3" type="ORF">WMG39_18980</name>
</gene>
<dbReference type="PANTHER" id="PTHR33352">
    <property type="entry name" value="SLR1095 PROTEIN"/>
    <property type="match status" value="1"/>
</dbReference>
<dbReference type="InterPro" id="IPR012296">
    <property type="entry name" value="Nuclease_put_TT1808"/>
</dbReference>
<dbReference type="GO" id="GO:0004519">
    <property type="term" value="F:endonuclease activity"/>
    <property type="evidence" value="ECO:0007669"/>
    <property type="project" value="UniProtKB-KW"/>
</dbReference>
<evidence type="ECO:0000313" key="3">
    <source>
        <dbReference type="EMBL" id="MEK0186918.1"/>
    </source>
</evidence>
<dbReference type="SUPFAM" id="SSF52980">
    <property type="entry name" value="Restriction endonuclease-like"/>
    <property type="match status" value="1"/>
</dbReference>
<reference evidence="3 4" key="1">
    <citation type="journal article" date="2020" name="Harmful Algae">
        <title>Molecular and morphological characterization of a novel dihydroanatoxin-a producing Microcoleus species (cyanobacteria) from the Russian River, California, USA.</title>
        <authorList>
            <person name="Conklin K.Y."/>
            <person name="Stancheva R."/>
            <person name="Otten T.G."/>
            <person name="Fadness R."/>
            <person name="Boyer G.L."/>
            <person name="Read B."/>
            <person name="Zhang X."/>
            <person name="Sheath R.G."/>
        </authorList>
    </citation>
    <scope>NUCLEOTIDE SEQUENCE [LARGE SCALE GENOMIC DNA]</scope>
    <source>
        <strain evidence="3 4">PTRS2</strain>
    </source>
</reference>
<name>A0ABU8YR82_9CYAN</name>
<dbReference type="Gene3D" id="3.90.1570.10">
    <property type="entry name" value="tt1808, chain A"/>
    <property type="match status" value="1"/>
</dbReference>
<dbReference type="Pfam" id="PF05685">
    <property type="entry name" value="Uma2"/>
    <property type="match status" value="1"/>
</dbReference>
<dbReference type="PANTHER" id="PTHR33352:SF2">
    <property type="entry name" value="SLL0995 PROTEIN"/>
    <property type="match status" value="1"/>
</dbReference>
<accession>A0ABU8YR82</accession>
<keyword evidence="3" id="KW-0540">Nuclease</keyword>
<feature type="compositionally biased region" description="Basic and acidic residues" evidence="1">
    <location>
        <begin position="195"/>
        <end position="258"/>
    </location>
</feature>
<organism evidence="3 4">
    <name type="scientific">Microcoleus anatoxicus PTRS2</name>
    <dbReference type="NCBI Taxonomy" id="2705321"/>
    <lineage>
        <taxon>Bacteria</taxon>
        <taxon>Bacillati</taxon>
        <taxon>Cyanobacteriota</taxon>
        <taxon>Cyanophyceae</taxon>
        <taxon>Oscillatoriophycideae</taxon>
        <taxon>Oscillatoriales</taxon>
        <taxon>Microcoleaceae</taxon>
        <taxon>Microcoleus</taxon>
        <taxon>Microcoleus anatoxicus</taxon>
    </lineage>
</organism>